<accession>A0A813I9P8</accession>
<dbReference type="Proteomes" id="UP000626109">
    <property type="component" value="Unassembled WGS sequence"/>
</dbReference>
<dbReference type="InterPro" id="IPR036322">
    <property type="entry name" value="WD40_repeat_dom_sf"/>
</dbReference>
<sequence length="1476" mass="159879">MPWCERPNCVCAHTCMFSQGGARVVVLSLLFRAAEFCVLHPSCLTFVYHLMSSIYSSMESASDSHPKLLQCAPMDSDDDTKPKLLQCAPKDSDDVDVLSESLPFRAHRIVAEDDRRADAEFLPDDFALAIENGEIDTLTRLVQKYPEYLTDVLSFRFQRKTVTGTLLAAALWTGEHHVLDMAKLLVEQKADFERHTSFLAGSSHRTRSGPPIHDAVSRGELDVMIYLIQKGVSPCTGSLFGDEAGATLLWQACFTGHAEIVGHLLKMKNGALPDLEKPVPWYGCLSQKLTPLQVAARQGFAQVVKLLLDAKAEFDKRSLVSQGGCTPLRDAIANSHLDVVRLLVARNATVPRAALFDLNNEVVIAAVAEGLRHAAPEAVIGCLSPPQPVWLGMFLKTPGSTPVIILSAVFRPRLLRFFDETRNRRQARIAHFTGDAINFAEGCSYEEFDSYFTMRSELGQDELQLLLDLDLAFASRRTLIPDEVEGYHGTLLKKSPEESAHCQGDIASSRSLRSRGRLSDGDRQFTVTQSSRLDPQTSTRNKAPAAVMQCILPDLFETQHVLYSIAWSPSDLIFDSPGCQAIISVAWHRAWLSVVGEAVVALVLAVLFALLTGLLSRSVRAEDKGAVAAQEEYLLSAIAALLLCTTANRLAHLFGFYSMGKIKKYVLSVDNVVDISRQIACYAVIVGLVTDPSRWTSPTFAFGCLLAAAVLLRWMRVLTVFRGFSYFGSKAFAIEHALAAVQVFVFILVIIFLGFINAYVALTISDPEKSVLESTYLMYRLGFIGETDSSLWNSSSSPKSQDNKFIVRVMLMVIGLAMTITMMSIFIGVLSQSYAEAIKASRYAFQRERAHMLLACCARQTAIDGLKVSSGDAKPLKPQRYLWFAVREQPEQQAGEEIRGLTAAAVDAIRHELAALRRSSSPILPEQPEVMRLRRDDSSSSIFNLRSEHSAPALALEAPCCVSKMSPNAEAKPVWKQASNRISAFTSVLVGLRQPKHHAIMPEVQDSQLDFEADVQNTHNKFQSECVDYCQLGAMQPLVAQPPRLVGSILHYFNLVLAQLFFDASFVMDKCVLSIVSISFGSSFCKIVRTGGMAASYSLATQRRCAASGGAYVVALVASGGSSSSACLAASLAESGAKGSSLLEVLSSDLRPLRSIRSTHGRAAATDLAFLTGSQSEFLSCGEDGAVRLWDVRVKGAAPQRVLRQPSQEAVVSLAVGDGGKLCACAVGSTISVLDIASGKELLAHSEAHSEPVGCLRFHPERQHELVTSGDDGLLCVLDVRRSILPSSAPDVSEAGEQEDDSDLLLVLNTGEMVRSLSFAAESKDLLCTISTSEVLQLWQRLGVACGRLDLRSDSRLQVGESDGYVVDVLYDDSSGRASVLAGSVDGTLVLYHLNLEGATFSQALPSGRVSSVGGHKAVVRASAQLGPTAFATGGEDGVICLWKPSDGEAGISSTPVGQSPAKKRRNSDAGGSHGS</sequence>
<dbReference type="InterPro" id="IPR015943">
    <property type="entry name" value="WD40/YVTN_repeat-like_dom_sf"/>
</dbReference>
<feature type="compositionally biased region" description="Polar residues" evidence="4">
    <location>
        <begin position="525"/>
        <end position="541"/>
    </location>
</feature>
<feature type="repeat" description="ANK" evidence="3">
    <location>
        <begin position="323"/>
        <end position="350"/>
    </location>
</feature>
<keyword evidence="2" id="KW-0677">Repeat</keyword>
<dbReference type="PANTHER" id="PTHR22889:SF0">
    <property type="entry name" value="WD REPEAT-CONTAINING PROTEIN 89"/>
    <property type="match status" value="1"/>
</dbReference>
<dbReference type="InterPro" id="IPR002110">
    <property type="entry name" value="Ankyrin_rpt"/>
</dbReference>
<feature type="transmembrane region" description="Helical" evidence="5">
    <location>
        <begin position="736"/>
        <end position="762"/>
    </location>
</feature>
<evidence type="ECO:0000313" key="7">
    <source>
        <dbReference type="Proteomes" id="UP000626109"/>
    </source>
</evidence>
<organism evidence="6 7">
    <name type="scientific">Polarella glacialis</name>
    <name type="common">Dinoflagellate</name>
    <dbReference type="NCBI Taxonomy" id="89957"/>
    <lineage>
        <taxon>Eukaryota</taxon>
        <taxon>Sar</taxon>
        <taxon>Alveolata</taxon>
        <taxon>Dinophyceae</taxon>
        <taxon>Suessiales</taxon>
        <taxon>Suessiaceae</taxon>
        <taxon>Polarella</taxon>
    </lineage>
</organism>
<protein>
    <recommendedName>
        <fullName evidence="8">Ion transport domain-containing protein</fullName>
    </recommendedName>
</protein>
<evidence type="ECO:0000256" key="4">
    <source>
        <dbReference type="SAM" id="MobiDB-lite"/>
    </source>
</evidence>
<dbReference type="PROSITE" id="PS50088">
    <property type="entry name" value="ANK_REPEAT"/>
    <property type="match status" value="2"/>
</dbReference>
<dbReference type="SUPFAM" id="SSF50978">
    <property type="entry name" value="WD40 repeat-like"/>
    <property type="match status" value="1"/>
</dbReference>
<evidence type="ECO:0000256" key="2">
    <source>
        <dbReference type="ARBA" id="ARBA00022737"/>
    </source>
</evidence>
<dbReference type="Gene3D" id="2.130.10.10">
    <property type="entry name" value="YVTN repeat-like/Quinoprotein amine dehydrogenase"/>
    <property type="match status" value="2"/>
</dbReference>
<feature type="region of interest" description="Disordered" evidence="4">
    <location>
        <begin position="504"/>
        <end position="541"/>
    </location>
</feature>
<name>A0A813I9P8_POLGL</name>
<dbReference type="SUPFAM" id="SSF48403">
    <property type="entry name" value="Ankyrin repeat"/>
    <property type="match status" value="1"/>
</dbReference>
<feature type="repeat" description="ANK" evidence="3">
    <location>
        <begin position="287"/>
        <end position="319"/>
    </location>
</feature>
<gene>
    <name evidence="6" type="ORF">PGLA2088_LOCUS4954</name>
</gene>
<dbReference type="InterPro" id="IPR039328">
    <property type="entry name" value="WDR89"/>
</dbReference>
<evidence type="ECO:0000313" key="6">
    <source>
        <dbReference type="EMBL" id="CAE8646611.1"/>
    </source>
</evidence>
<dbReference type="SMART" id="SM00320">
    <property type="entry name" value="WD40"/>
    <property type="match status" value="6"/>
</dbReference>
<keyword evidence="5" id="KW-0812">Transmembrane</keyword>
<dbReference type="Pfam" id="PF12796">
    <property type="entry name" value="Ank_2"/>
    <property type="match status" value="1"/>
</dbReference>
<dbReference type="Gene3D" id="1.25.40.20">
    <property type="entry name" value="Ankyrin repeat-containing domain"/>
    <property type="match status" value="1"/>
</dbReference>
<proteinExistence type="predicted"/>
<keyword evidence="3" id="KW-0040">ANK repeat</keyword>
<reference evidence="6" key="1">
    <citation type="submission" date="2021-02" db="EMBL/GenBank/DDBJ databases">
        <authorList>
            <person name="Dougan E. K."/>
            <person name="Rhodes N."/>
            <person name="Thang M."/>
            <person name="Chan C."/>
        </authorList>
    </citation>
    <scope>NUCLEOTIDE SEQUENCE</scope>
</reference>
<evidence type="ECO:0000256" key="1">
    <source>
        <dbReference type="ARBA" id="ARBA00022574"/>
    </source>
</evidence>
<keyword evidence="5" id="KW-1133">Transmembrane helix</keyword>
<keyword evidence="1" id="KW-0853">WD repeat</keyword>
<feature type="transmembrane region" description="Helical" evidence="5">
    <location>
        <begin position="805"/>
        <end position="830"/>
    </location>
</feature>
<comment type="caution">
    <text evidence="6">The sequence shown here is derived from an EMBL/GenBank/DDBJ whole genome shotgun (WGS) entry which is preliminary data.</text>
</comment>
<dbReference type="PROSITE" id="PS50297">
    <property type="entry name" value="ANK_REP_REGION"/>
    <property type="match status" value="2"/>
</dbReference>
<evidence type="ECO:0000256" key="5">
    <source>
        <dbReference type="SAM" id="Phobius"/>
    </source>
</evidence>
<feature type="transmembrane region" description="Helical" evidence="5">
    <location>
        <begin position="695"/>
        <end position="715"/>
    </location>
</feature>
<dbReference type="Pfam" id="PF00400">
    <property type="entry name" value="WD40"/>
    <property type="match status" value="2"/>
</dbReference>
<evidence type="ECO:0000256" key="3">
    <source>
        <dbReference type="PROSITE-ProRule" id="PRU00023"/>
    </source>
</evidence>
<feature type="region of interest" description="Disordered" evidence="4">
    <location>
        <begin position="1450"/>
        <end position="1476"/>
    </location>
</feature>
<feature type="transmembrane region" description="Helical" evidence="5">
    <location>
        <begin position="590"/>
        <end position="612"/>
    </location>
</feature>
<dbReference type="EMBL" id="CAJNNW010004630">
    <property type="protein sequence ID" value="CAE8646611.1"/>
    <property type="molecule type" value="Genomic_DNA"/>
</dbReference>
<dbReference type="InterPro" id="IPR001680">
    <property type="entry name" value="WD40_rpt"/>
</dbReference>
<keyword evidence="5" id="KW-0472">Membrane</keyword>
<evidence type="ECO:0008006" key="8">
    <source>
        <dbReference type="Google" id="ProtNLM"/>
    </source>
</evidence>
<dbReference type="InterPro" id="IPR036770">
    <property type="entry name" value="Ankyrin_rpt-contain_sf"/>
</dbReference>
<dbReference type="PANTHER" id="PTHR22889">
    <property type="entry name" value="WD REPEAT-CONTAINING PROTEIN 89"/>
    <property type="match status" value="1"/>
</dbReference>
<dbReference type="SMART" id="SM00248">
    <property type="entry name" value="ANK"/>
    <property type="match status" value="4"/>
</dbReference>